<accession>A0ACC1QW81</accession>
<comment type="caution">
    <text evidence="1">The sequence shown here is derived from an EMBL/GenBank/DDBJ whole genome shotgun (WGS) entry which is preliminary data.</text>
</comment>
<sequence length="938" mass="104131">MWAIIAIAVTAALFCRFILYPIYFSPLSNIPIINPLAAVTSLWIQWHRWRGTEFQLITRGFATKGPYLRVGPNEIILNDIEAVQNVYGVGSNNFDKHPSYDYFITQGDEKSRWLWIDQFNMSYPPDSGFWMKEYPMLIKWLPRLGIPLVPQGHFQARKACEKWAIAKVEECEAVLQDAGGDLQSATSLPPGELPILYSYVRESFAKLSESPKIFRPKHDEVLELASECFDHISATGDTFGTMFTYMVYELSRHPAIQRDLRQELLTIQVPFVFDCNSSASLEIPSPQSLEHLPFLDCVIKESLRLRNNAPNLDPRLTSAHGVSKVGALSNLPPGVRIGTYGWCLNRNADVYPNPDSWEPRRWQSGGSEAAALRQAWLFAFGGGSRGCIGQQAAMELMRLLLCGIYTNFSTSIADESEYPDNMITKVLLGLLFAGLWATTSALPSLQSARTGVPIKDRYLHHHRSNNTLTEFKAGQFSLAPANETVCATYGESQWTGTIDVSDSRRLFFWAFNSRNDPANDPVIIWLNGGPAGSSMLGLFAEMGPCSLNTDSNATIPNPWAWNNNATLVFIDQPAGVGFSSVADNSPLPKTNLDGAEDFQTFLNIFFRDVFPDKAHLPIHIATESYGGRYGPVYTKHILESRRYGAQGAFWGNISSLVLVNAVLDQTAPALGAYELLCVQSRGKGILNDTSCESMRAHMPQCEALGQSCQLTQDGYICEAMIDYCFDNIHSHFAQLVETGTRSSFNIHNPCYDMPLCSDPTKGNITAYLNQPHIKDALGLPMSFTYASLNSTINKLYIDNRDPWCPTTNELAAVLDAYLAAPVAGPSKQTLVAQTDGLGDIKVLVLNGNEDYAVNTPGQKWLYESLRWSGQADYRAAQWQSLESVNPSLQAGGQWKSSRDARLVFVAVDGAGHMVPGDVGEGSYRILQRWLEGGWRMLR</sequence>
<organism evidence="1 2">
    <name type="scientific">Lecanicillium saksenae</name>
    <dbReference type="NCBI Taxonomy" id="468837"/>
    <lineage>
        <taxon>Eukaryota</taxon>
        <taxon>Fungi</taxon>
        <taxon>Dikarya</taxon>
        <taxon>Ascomycota</taxon>
        <taxon>Pezizomycotina</taxon>
        <taxon>Sordariomycetes</taxon>
        <taxon>Hypocreomycetidae</taxon>
        <taxon>Hypocreales</taxon>
        <taxon>Cordycipitaceae</taxon>
        <taxon>Lecanicillium</taxon>
    </lineage>
</organism>
<reference evidence="1" key="1">
    <citation type="submission" date="2022-07" db="EMBL/GenBank/DDBJ databases">
        <title>Genome Sequence of Lecanicillium saksenae.</title>
        <authorList>
            <person name="Buettner E."/>
        </authorList>
    </citation>
    <scope>NUCLEOTIDE SEQUENCE</scope>
    <source>
        <strain evidence="1">VT-O1</strain>
    </source>
</reference>
<gene>
    <name evidence="1" type="ORF">NLG97_g4177</name>
</gene>
<proteinExistence type="predicted"/>
<name>A0ACC1QW81_9HYPO</name>
<evidence type="ECO:0000313" key="2">
    <source>
        <dbReference type="Proteomes" id="UP001148737"/>
    </source>
</evidence>
<dbReference type="EMBL" id="JANAKD010000393">
    <property type="protein sequence ID" value="KAJ3494290.1"/>
    <property type="molecule type" value="Genomic_DNA"/>
</dbReference>
<dbReference type="Proteomes" id="UP001148737">
    <property type="component" value="Unassembled WGS sequence"/>
</dbReference>
<evidence type="ECO:0000313" key="1">
    <source>
        <dbReference type="EMBL" id="KAJ3494290.1"/>
    </source>
</evidence>
<protein>
    <submittedName>
        <fullName evidence="1">Uncharacterized protein</fullName>
    </submittedName>
</protein>
<keyword evidence="2" id="KW-1185">Reference proteome</keyword>